<feature type="non-terminal residue" evidence="3">
    <location>
        <position position="416"/>
    </location>
</feature>
<evidence type="ECO:0000313" key="4">
    <source>
        <dbReference type="Proteomes" id="UP000054279"/>
    </source>
</evidence>
<dbReference type="AlphaFoldDB" id="A0A0C9UMV3"/>
<dbReference type="Gene3D" id="1.10.10.60">
    <property type="entry name" value="Homeodomain-like"/>
    <property type="match status" value="1"/>
</dbReference>
<evidence type="ECO:0000256" key="1">
    <source>
        <dbReference type="ARBA" id="ARBA00023125"/>
    </source>
</evidence>
<protein>
    <recommendedName>
        <fullName evidence="2">HTH CENPB-type domain-containing protein</fullName>
    </recommendedName>
</protein>
<reference evidence="3 4" key="1">
    <citation type="submission" date="2014-06" db="EMBL/GenBank/DDBJ databases">
        <title>Evolutionary Origins and Diversification of the Mycorrhizal Mutualists.</title>
        <authorList>
            <consortium name="DOE Joint Genome Institute"/>
            <consortium name="Mycorrhizal Genomics Consortium"/>
            <person name="Kohler A."/>
            <person name="Kuo A."/>
            <person name="Nagy L.G."/>
            <person name="Floudas D."/>
            <person name="Copeland A."/>
            <person name="Barry K.W."/>
            <person name="Cichocki N."/>
            <person name="Veneault-Fourrey C."/>
            <person name="LaButti K."/>
            <person name="Lindquist E.A."/>
            <person name="Lipzen A."/>
            <person name="Lundell T."/>
            <person name="Morin E."/>
            <person name="Murat C."/>
            <person name="Riley R."/>
            <person name="Ohm R."/>
            <person name="Sun H."/>
            <person name="Tunlid A."/>
            <person name="Henrissat B."/>
            <person name="Grigoriev I.V."/>
            <person name="Hibbett D.S."/>
            <person name="Martin F."/>
        </authorList>
    </citation>
    <scope>NUCLEOTIDE SEQUENCE [LARGE SCALE GENOMIC DNA]</scope>
    <source>
        <strain evidence="3 4">SS14</strain>
    </source>
</reference>
<dbReference type="GO" id="GO:0005634">
    <property type="term" value="C:nucleus"/>
    <property type="evidence" value="ECO:0007669"/>
    <property type="project" value="TreeGrafter"/>
</dbReference>
<evidence type="ECO:0000259" key="2">
    <source>
        <dbReference type="PROSITE" id="PS51253"/>
    </source>
</evidence>
<dbReference type="PANTHER" id="PTHR19303:SF73">
    <property type="entry name" value="PROTEIN PDC2"/>
    <property type="match status" value="1"/>
</dbReference>
<dbReference type="PANTHER" id="PTHR19303">
    <property type="entry name" value="TRANSPOSON"/>
    <property type="match status" value="1"/>
</dbReference>
<dbReference type="PROSITE" id="PS51253">
    <property type="entry name" value="HTH_CENPB"/>
    <property type="match status" value="1"/>
</dbReference>
<dbReference type="OrthoDB" id="162969at2759"/>
<dbReference type="InterPro" id="IPR006600">
    <property type="entry name" value="HTH_CenpB_DNA-bd_dom"/>
</dbReference>
<dbReference type="InterPro" id="IPR004875">
    <property type="entry name" value="DDE_SF_endonuclease_dom"/>
</dbReference>
<feature type="non-terminal residue" evidence="3">
    <location>
        <position position="1"/>
    </location>
</feature>
<dbReference type="HOGENOM" id="CLU_018294_0_1_1"/>
<dbReference type="GO" id="GO:0003677">
    <property type="term" value="F:DNA binding"/>
    <property type="evidence" value="ECO:0007669"/>
    <property type="project" value="UniProtKB-KW"/>
</dbReference>
<dbReference type="Pfam" id="PF03221">
    <property type="entry name" value="HTH_Tnp_Tc5"/>
    <property type="match status" value="1"/>
</dbReference>
<dbReference type="InterPro" id="IPR009057">
    <property type="entry name" value="Homeodomain-like_sf"/>
</dbReference>
<feature type="domain" description="HTH CENPB-type" evidence="2">
    <location>
        <begin position="106"/>
        <end position="179"/>
    </location>
</feature>
<proteinExistence type="predicted"/>
<dbReference type="SUPFAM" id="SSF46689">
    <property type="entry name" value="Homeodomain-like"/>
    <property type="match status" value="1"/>
</dbReference>
<evidence type="ECO:0000313" key="3">
    <source>
        <dbReference type="EMBL" id="KIJ26625.1"/>
    </source>
</evidence>
<dbReference type="Pfam" id="PF03184">
    <property type="entry name" value="DDE_1"/>
    <property type="match status" value="1"/>
</dbReference>
<dbReference type="Proteomes" id="UP000054279">
    <property type="component" value="Unassembled WGS sequence"/>
</dbReference>
<keyword evidence="4" id="KW-1185">Reference proteome</keyword>
<organism evidence="3 4">
    <name type="scientific">Sphaerobolus stellatus (strain SS14)</name>
    <dbReference type="NCBI Taxonomy" id="990650"/>
    <lineage>
        <taxon>Eukaryota</taxon>
        <taxon>Fungi</taxon>
        <taxon>Dikarya</taxon>
        <taxon>Basidiomycota</taxon>
        <taxon>Agaricomycotina</taxon>
        <taxon>Agaricomycetes</taxon>
        <taxon>Phallomycetidae</taxon>
        <taxon>Geastrales</taxon>
        <taxon>Sphaerobolaceae</taxon>
        <taxon>Sphaerobolus</taxon>
    </lineage>
</organism>
<accession>A0A0C9UMV3</accession>
<dbReference type="EMBL" id="KN837363">
    <property type="protein sequence ID" value="KIJ26625.1"/>
    <property type="molecule type" value="Genomic_DNA"/>
</dbReference>
<sequence length="416" mass="47272">MTRKPRVVSHAPYETCKPRALSNGNAPKTSAKSNLPAKQENLTLNDWMTVFAYVDKHPGMPQGQIVHHLRTLQTGALIFNQSTLSRKLKTRCELEQRVNDHPNALSGKRPRVVTSPHVERALVLWVKHMEEKGEVVNGPMLITKRAMFEERFGIPEKERLKGDGWVGSFRQAYGLKEHRRHGEAGSVDLSNVAKERKRVAEILAKFAPQDCFNFDETALFAFAPPDRGLAAKPMAGKKTDKFRITLGLACNSDGSEKLPPVFIGRSQKPICFKRKSPTTEGFIYYNNKKAWMTMDISQDWVKNIDRRFCDQRRSICMLIDNFSGHSISYVPTNIQLIFFEPNLTSFVQPCDAGIICCFKAHYRRSFCLQAIEKDDAGSQDIYKINLREAMMMVNEAWAAVTKDTIAHCWRHTGILP</sequence>
<gene>
    <name evidence="3" type="ORF">M422DRAFT_191970</name>
</gene>
<name>A0A0C9UMV3_SPHS4</name>
<dbReference type="InterPro" id="IPR050863">
    <property type="entry name" value="CenT-Element_Derived"/>
</dbReference>
<keyword evidence="1" id="KW-0238">DNA-binding</keyword>